<comment type="pathway">
    <text evidence="8">Quinol/quinone metabolism; menaquinone biosynthesis; menaquinol from 1,4-dihydroxy-2-naphthoate: step 1/2.</text>
</comment>
<dbReference type="UniPathway" id="UPA00079">
    <property type="reaction ID" value="UER00168"/>
</dbReference>
<evidence type="ECO:0000256" key="3">
    <source>
        <dbReference type="ARBA" id="ARBA00022475"/>
    </source>
</evidence>
<feature type="transmembrane region" description="Helical" evidence="8">
    <location>
        <begin position="87"/>
        <end position="104"/>
    </location>
</feature>
<comment type="function">
    <text evidence="8">Conversion of 1,4-dihydroxy-2-naphthoate (DHNA) to demethylmenaquinone (DMK).</text>
</comment>
<dbReference type="Gene3D" id="1.10.357.140">
    <property type="entry name" value="UbiA prenyltransferase"/>
    <property type="match status" value="1"/>
</dbReference>
<evidence type="ECO:0000313" key="11">
    <source>
        <dbReference type="Proteomes" id="UP000199531"/>
    </source>
</evidence>
<dbReference type="GO" id="GO:0042371">
    <property type="term" value="P:vitamin K biosynthetic process"/>
    <property type="evidence" value="ECO:0007669"/>
    <property type="project" value="TreeGrafter"/>
</dbReference>
<dbReference type="InterPro" id="IPR026046">
    <property type="entry name" value="UBIAD1"/>
</dbReference>
<evidence type="ECO:0000256" key="1">
    <source>
        <dbReference type="ARBA" id="ARBA00004141"/>
    </source>
</evidence>
<dbReference type="STRING" id="1121117.SAMN02745977_00449"/>
<comment type="catalytic activity">
    <reaction evidence="8">
        <text>an all-trans-polyprenyl diphosphate + 1,4-dihydroxy-2-naphthoate + H(+) = a 2-demethylmenaquinol + CO2 + diphosphate</text>
        <dbReference type="Rhea" id="RHEA:26478"/>
        <dbReference type="Rhea" id="RHEA-COMP:9563"/>
        <dbReference type="Rhea" id="RHEA-COMP:9564"/>
        <dbReference type="ChEBI" id="CHEBI:11173"/>
        <dbReference type="ChEBI" id="CHEBI:15378"/>
        <dbReference type="ChEBI" id="CHEBI:16526"/>
        <dbReference type="ChEBI" id="CHEBI:33019"/>
        <dbReference type="ChEBI" id="CHEBI:55437"/>
        <dbReference type="ChEBI" id="CHEBI:58914"/>
        <dbReference type="EC" id="2.5.1.74"/>
    </reaction>
</comment>
<evidence type="ECO:0000256" key="9">
    <source>
        <dbReference type="NCBIfam" id="TIGR00751"/>
    </source>
</evidence>
<keyword evidence="4 8" id="KW-0808">Transferase</keyword>
<accession>A0A1H8DTQ4</accession>
<dbReference type="NCBIfam" id="TIGR00751">
    <property type="entry name" value="menA"/>
    <property type="match status" value="1"/>
</dbReference>
<dbReference type="PROSITE" id="PS51257">
    <property type="entry name" value="PROKAR_LIPOPROTEIN"/>
    <property type="match status" value="1"/>
</dbReference>
<proteinExistence type="inferred from homology"/>
<keyword evidence="7 8" id="KW-0472">Membrane</keyword>
<sequence length="283" mass="30190">MLAARPHTLGVTLAPVLAACVLAWQEQGRWHAGIALLTLLAAMLIQIGTNLLNDVGDFERGADGSDRLGPQRATAMGWLSARQVRRAGLGALATAFLLGIVLAFAGGWPIVVLGLGALLCGWAYTAGPWPIAYSAFGEVFVWVFFGLAAVLGTYFLQVGTLSSAAWLMGHMMGAFASAVMLVNNTRDAATDARVGKRTLAVRLGLGGSRALYATCLALPFLLLPWVGVRWHWLPLLALPLAATLVWRFVRQEPGRGHNLILARTAQLQLLFAVLWSLGQVLAS</sequence>
<feature type="transmembrane region" description="Helical" evidence="8">
    <location>
        <begin position="139"/>
        <end position="157"/>
    </location>
</feature>
<gene>
    <name evidence="8" type="primary">menA</name>
    <name evidence="10" type="ORF">SAMN02745977_00449</name>
</gene>
<comment type="similarity">
    <text evidence="8">Belongs to the MenA family. Type 1 subfamily.</text>
</comment>
<evidence type="ECO:0000256" key="2">
    <source>
        <dbReference type="ARBA" id="ARBA00022428"/>
    </source>
</evidence>
<dbReference type="InterPro" id="IPR004657">
    <property type="entry name" value="MenA"/>
</dbReference>
<organism evidence="10 11">
    <name type="scientific">Brachymonas denitrificans DSM 15123</name>
    <dbReference type="NCBI Taxonomy" id="1121117"/>
    <lineage>
        <taxon>Bacteria</taxon>
        <taxon>Pseudomonadati</taxon>
        <taxon>Pseudomonadota</taxon>
        <taxon>Betaproteobacteria</taxon>
        <taxon>Burkholderiales</taxon>
        <taxon>Comamonadaceae</taxon>
        <taxon>Brachymonas</taxon>
    </lineage>
</organism>
<keyword evidence="2 8" id="KW-0474">Menaquinone biosynthesis</keyword>
<keyword evidence="3 8" id="KW-1003">Cell membrane</keyword>
<evidence type="ECO:0000256" key="6">
    <source>
        <dbReference type="ARBA" id="ARBA00022989"/>
    </source>
</evidence>
<protein>
    <recommendedName>
        <fullName evidence="8 9">1,4-dihydroxy-2-naphthoate octaprenyltransferase</fullName>
        <shortName evidence="8">DHNA-octaprenyltransferase</shortName>
        <ecNumber evidence="8 9">2.5.1.74</ecNumber>
    </recommendedName>
</protein>
<dbReference type="InterPro" id="IPR000537">
    <property type="entry name" value="UbiA_prenyltransferase"/>
</dbReference>
<evidence type="ECO:0000313" key="10">
    <source>
        <dbReference type="EMBL" id="SEN10652.1"/>
    </source>
</evidence>
<dbReference type="PIRSF" id="PIRSF005355">
    <property type="entry name" value="UBIAD1"/>
    <property type="match status" value="1"/>
</dbReference>
<keyword evidence="6 8" id="KW-1133">Transmembrane helix</keyword>
<dbReference type="PANTHER" id="PTHR13929">
    <property type="entry name" value="1,4-DIHYDROXY-2-NAPHTHOATE OCTAPRENYLTRANSFERASE"/>
    <property type="match status" value="1"/>
</dbReference>
<dbReference type="Pfam" id="PF01040">
    <property type="entry name" value="UbiA"/>
    <property type="match status" value="1"/>
</dbReference>
<dbReference type="PANTHER" id="PTHR13929:SF0">
    <property type="entry name" value="UBIA PRENYLTRANSFERASE DOMAIN-CONTAINING PROTEIN 1"/>
    <property type="match status" value="1"/>
</dbReference>
<dbReference type="CDD" id="cd13962">
    <property type="entry name" value="PT_UbiA_UBIAD1"/>
    <property type="match status" value="1"/>
</dbReference>
<keyword evidence="11" id="KW-1185">Reference proteome</keyword>
<evidence type="ECO:0000256" key="7">
    <source>
        <dbReference type="ARBA" id="ARBA00023136"/>
    </source>
</evidence>
<evidence type="ECO:0000256" key="4">
    <source>
        <dbReference type="ARBA" id="ARBA00022679"/>
    </source>
</evidence>
<dbReference type="NCBIfam" id="NF004751">
    <property type="entry name" value="PRK06080.1-3"/>
    <property type="match status" value="1"/>
</dbReference>
<dbReference type="InterPro" id="IPR044878">
    <property type="entry name" value="UbiA_sf"/>
</dbReference>
<dbReference type="GO" id="GO:0005886">
    <property type="term" value="C:plasma membrane"/>
    <property type="evidence" value="ECO:0007669"/>
    <property type="project" value="UniProtKB-SubCell"/>
</dbReference>
<dbReference type="Proteomes" id="UP000199531">
    <property type="component" value="Unassembled WGS sequence"/>
</dbReference>
<feature type="transmembrane region" description="Helical" evidence="8">
    <location>
        <begin position="232"/>
        <end position="249"/>
    </location>
</feature>
<dbReference type="GO" id="GO:0046428">
    <property type="term" value="F:1,4-dihydroxy-2-naphthoate polyprenyltransferase activity"/>
    <property type="evidence" value="ECO:0007669"/>
    <property type="project" value="UniProtKB-UniRule"/>
</dbReference>
<feature type="transmembrane region" description="Helical" evidence="8">
    <location>
        <begin position="110"/>
        <end position="127"/>
    </location>
</feature>
<evidence type="ECO:0000256" key="8">
    <source>
        <dbReference type="HAMAP-Rule" id="MF_01937"/>
    </source>
</evidence>
<dbReference type="HAMAP" id="MF_01937">
    <property type="entry name" value="MenA_1"/>
    <property type="match status" value="1"/>
</dbReference>
<feature type="transmembrane region" description="Helical" evidence="8">
    <location>
        <begin position="163"/>
        <end position="182"/>
    </location>
</feature>
<reference evidence="10 11" key="1">
    <citation type="submission" date="2016-10" db="EMBL/GenBank/DDBJ databases">
        <authorList>
            <person name="de Groot N.N."/>
        </authorList>
    </citation>
    <scope>NUCLEOTIDE SEQUENCE [LARGE SCALE GENOMIC DNA]</scope>
    <source>
        <strain evidence="10 11">DSM 15123</strain>
    </source>
</reference>
<feature type="transmembrane region" description="Helical" evidence="8">
    <location>
        <begin position="203"/>
        <end position="226"/>
    </location>
</feature>
<keyword evidence="5 8" id="KW-0812">Transmembrane</keyword>
<evidence type="ECO:0000256" key="5">
    <source>
        <dbReference type="ARBA" id="ARBA00022692"/>
    </source>
</evidence>
<comment type="subcellular location">
    <subcellularLocation>
        <location evidence="8">Cell membrane</location>
        <topology evidence="8">Multi-pass membrane protein</topology>
    </subcellularLocation>
    <subcellularLocation>
        <location evidence="1">Membrane</location>
        <topology evidence="1">Multi-pass membrane protein</topology>
    </subcellularLocation>
</comment>
<dbReference type="GO" id="GO:0009234">
    <property type="term" value="P:menaquinone biosynthetic process"/>
    <property type="evidence" value="ECO:0007669"/>
    <property type="project" value="UniProtKB-UniRule"/>
</dbReference>
<dbReference type="EC" id="2.5.1.74" evidence="8 9"/>
<name>A0A1H8DTQ4_9BURK</name>
<dbReference type="AlphaFoldDB" id="A0A1H8DTQ4"/>
<dbReference type="EMBL" id="FOCW01000001">
    <property type="protein sequence ID" value="SEN10652.1"/>
    <property type="molecule type" value="Genomic_DNA"/>
</dbReference>
<feature type="transmembrane region" description="Helical" evidence="8">
    <location>
        <begin position="33"/>
        <end position="52"/>
    </location>
</feature>